<evidence type="ECO:0000313" key="2">
    <source>
        <dbReference type="EMBL" id="KAF4733598.1"/>
    </source>
</evidence>
<accession>A0A7J6SKX9</accession>
<protein>
    <submittedName>
        <fullName evidence="2">Uncharacterized protein</fullName>
    </submittedName>
</protein>
<name>A0A7J6SKX9_PEROL</name>
<sequence length="379" mass="40509">MYDPSTRALLQTHDPLEQAGSFGGPSIAQRTFLRTREAQAAGAVGGPLELLQQLGEDPSGARKRKSRMRVRYPEPGYSEARSLMIQRTLVKQIQAERRALNLERRRQRDAQASLARQRLREIEEQEKRADGGASSPRPLVATMTVDNRLQLLGAHKSPVISPVFGDSGDLYVIGEDGGGEIFRYMGIDDVQHPDVPGEPDPSTEIRIAPCGPFGPPDAGCTAFVIQSPPEKEQGSSPAVAVTACHMANGALVKVTRTLEGSGTVPSGEVGKVNSEALMVPMDLGADIEKAVQQSRSVLVEEYEGVPLLGLHSVALCPNTGFVFFTDSGPSGESSLSRPLGSVFAIDPTTGMLLPLAVRSLAYPTGTSVVVGDRELLRTC</sequence>
<comment type="caution">
    <text evidence="2">The sequence shown here is derived from an EMBL/GenBank/DDBJ whole genome shotgun (WGS) entry which is preliminary data.</text>
</comment>
<dbReference type="Proteomes" id="UP000574390">
    <property type="component" value="Unassembled WGS sequence"/>
</dbReference>
<organism evidence="2 3">
    <name type="scientific">Perkinsus olseni</name>
    <name type="common">Perkinsus atlanticus</name>
    <dbReference type="NCBI Taxonomy" id="32597"/>
    <lineage>
        <taxon>Eukaryota</taxon>
        <taxon>Sar</taxon>
        <taxon>Alveolata</taxon>
        <taxon>Perkinsozoa</taxon>
        <taxon>Perkinsea</taxon>
        <taxon>Perkinsida</taxon>
        <taxon>Perkinsidae</taxon>
        <taxon>Perkinsus</taxon>
    </lineage>
</organism>
<reference evidence="2 3" key="1">
    <citation type="submission" date="2020-04" db="EMBL/GenBank/DDBJ databases">
        <title>Perkinsus olseni comparative genomics.</title>
        <authorList>
            <person name="Bogema D.R."/>
        </authorList>
    </citation>
    <scope>NUCLEOTIDE SEQUENCE [LARGE SCALE GENOMIC DNA]</scope>
    <source>
        <strain evidence="2">ATCC PRA-205</strain>
    </source>
</reference>
<dbReference type="SUPFAM" id="SSF63829">
    <property type="entry name" value="Calcium-dependent phosphotriesterase"/>
    <property type="match status" value="1"/>
</dbReference>
<feature type="compositionally biased region" description="Basic and acidic residues" evidence="1">
    <location>
        <begin position="118"/>
        <end position="130"/>
    </location>
</feature>
<dbReference type="EMBL" id="JABANM010013885">
    <property type="protein sequence ID" value="KAF4733598.1"/>
    <property type="molecule type" value="Genomic_DNA"/>
</dbReference>
<evidence type="ECO:0000256" key="1">
    <source>
        <dbReference type="SAM" id="MobiDB-lite"/>
    </source>
</evidence>
<feature type="region of interest" description="Disordered" evidence="1">
    <location>
        <begin position="104"/>
        <end position="139"/>
    </location>
</feature>
<evidence type="ECO:0000313" key="3">
    <source>
        <dbReference type="Proteomes" id="UP000574390"/>
    </source>
</evidence>
<gene>
    <name evidence="2" type="ORF">FOZ62_027535</name>
</gene>
<dbReference type="AlphaFoldDB" id="A0A7J6SKX9"/>
<proteinExistence type="predicted"/>